<keyword evidence="3" id="KW-1185">Reference proteome</keyword>
<protein>
    <submittedName>
        <fullName evidence="2">Uncharacterized protein</fullName>
    </submittedName>
</protein>
<comment type="caution">
    <text evidence="2">The sequence shown here is derived from an EMBL/GenBank/DDBJ whole genome shotgun (WGS) entry which is preliminary data.</text>
</comment>
<reference evidence="2" key="1">
    <citation type="journal article" date="2023" name="Science">
        <title>Genome structures resolve the early diversification of teleost fishes.</title>
        <authorList>
            <person name="Parey E."/>
            <person name="Louis A."/>
            <person name="Montfort J."/>
            <person name="Bouchez O."/>
            <person name="Roques C."/>
            <person name="Iampietro C."/>
            <person name="Lluch J."/>
            <person name="Castinel A."/>
            <person name="Donnadieu C."/>
            <person name="Desvignes T."/>
            <person name="Floi Bucao C."/>
            <person name="Jouanno E."/>
            <person name="Wen M."/>
            <person name="Mejri S."/>
            <person name="Dirks R."/>
            <person name="Jansen H."/>
            <person name="Henkel C."/>
            <person name="Chen W.J."/>
            <person name="Zahm M."/>
            <person name="Cabau C."/>
            <person name="Klopp C."/>
            <person name="Thompson A.W."/>
            <person name="Robinson-Rechavi M."/>
            <person name="Braasch I."/>
            <person name="Lecointre G."/>
            <person name="Bobe J."/>
            <person name="Postlethwait J.H."/>
            <person name="Berthelot C."/>
            <person name="Roest Crollius H."/>
            <person name="Guiguen Y."/>
        </authorList>
    </citation>
    <scope>NUCLEOTIDE SEQUENCE</scope>
    <source>
        <strain evidence="2">WJC10195</strain>
    </source>
</reference>
<name>A0A9Q1ETC1_SYNKA</name>
<accession>A0A9Q1ETC1</accession>
<dbReference type="AlphaFoldDB" id="A0A9Q1ETC1"/>
<feature type="region of interest" description="Disordered" evidence="1">
    <location>
        <begin position="34"/>
        <end position="92"/>
    </location>
</feature>
<gene>
    <name evidence="2" type="ORF">SKAU_G00318670</name>
</gene>
<sequence>MLRYRCRPGGGDAGTLLLANGNEAVQFTAFCLSPPQENGSGRHYPGHGGDSAVIQPARHPARPPTNTRVQPRVTDPGPSDRRSSAKNTALIP</sequence>
<dbReference type="Proteomes" id="UP001152622">
    <property type="component" value="Chromosome 13"/>
</dbReference>
<evidence type="ECO:0000313" key="2">
    <source>
        <dbReference type="EMBL" id="KAJ8344538.1"/>
    </source>
</evidence>
<dbReference type="EMBL" id="JAINUF010000013">
    <property type="protein sequence ID" value="KAJ8344538.1"/>
    <property type="molecule type" value="Genomic_DNA"/>
</dbReference>
<evidence type="ECO:0000256" key="1">
    <source>
        <dbReference type="SAM" id="MobiDB-lite"/>
    </source>
</evidence>
<proteinExistence type="predicted"/>
<evidence type="ECO:0000313" key="3">
    <source>
        <dbReference type="Proteomes" id="UP001152622"/>
    </source>
</evidence>
<organism evidence="2 3">
    <name type="scientific">Synaphobranchus kaupii</name>
    <name type="common">Kaup's arrowtooth eel</name>
    <dbReference type="NCBI Taxonomy" id="118154"/>
    <lineage>
        <taxon>Eukaryota</taxon>
        <taxon>Metazoa</taxon>
        <taxon>Chordata</taxon>
        <taxon>Craniata</taxon>
        <taxon>Vertebrata</taxon>
        <taxon>Euteleostomi</taxon>
        <taxon>Actinopterygii</taxon>
        <taxon>Neopterygii</taxon>
        <taxon>Teleostei</taxon>
        <taxon>Anguilliformes</taxon>
        <taxon>Synaphobranchidae</taxon>
        <taxon>Synaphobranchus</taxon>
    </lineage>
</organism>